<dbReference type="PANTHER" id="PTHR33112">
    <property type="entry name" value="DOMAIN PROTEIN, PUTATIVE-RELATED"/>
    <property type="match status" value="1"/>
</dbReference>
<sequence length="536" mass="61470">MIKSWISFCQSKHKRRCDPLPTEIVKKLRVIDVDALNVIAAPEKCEYVALSYVWGAQPVTTPRKFPRVVEDSFVVTKKLGYKYLWVDKYCIDQDSVADKHDQVKAMHLVYGNARLTLIAAAGEDSEYGLPGVGCRERVEQNALSIGDYLYIRTFPHASSALDASRWATRGWTLQEGILSNRRLIFTDHQVSFRCNGMHCSEAVHWPYKLMHAKSSHRFPENVPRPPFGRLALDQSYYREYANLLRILEEYSNRDLSYASDSLNAFLGILSSFANRTDPIYHVWGVPLVSDDGGWDLMLHWRHRQPCNRQPRFPSWSWAGWSGPVTPSRLNFDGPGNYPTRLEDDSRGEKAEPLDLQTLGEEYGKYHMYATRLPILRLTIWVVDLQFTHVSWSGFSEAAKKAYYSKKSFLDPSANDAFKEGLYAKFPERGYTELAYFYIDDNAFDTGFLRDTSLPAMKFDVEGMTTFIVLVHRGEDRYERLGIVMVSSTSMRPNADVAFQLDNGILTKVQPHIPPGVGEPRQSVWNRGWREMDIRLG</sequence>
<evidence type="ECO:0000259" key="1">
    <source>
        <dbReference type="Pfam" id="PF06985"/>
    </source>
</evidence>
<organism evidence="2 3">
    <name type="scientific">Pleurostoma richardsiae</name>
    <dbReference type="NCBI Taxonomy" id="41990"/>
    <lineage>
        <taxon>Eukaryota</taxon>
        <taxon>Fungi</taxon>
        <taxon>Dikarya</taxon>
        <taxon>Ascomycota</taxon>
        <taxon>Pezizomycotina</taxon>
        <taxon>Sordariomycetes</taxon>
        <taxon>Sordariomycetidae</taxon>
        <taxon>Calosphaeriales</taxon>
        <taxon>Pleurostomataceae</taxon>
        <taxon>Pleurostoma</taxon>
    </lineage>
</organism>
<name>A0AA38VSY5_9PEZI</name>
<dbReference type="PANTHER" id="PTHR33112:SF1">
    <property type="entry name" value="HETEROKARYON INCOMPATIBILITY DOMAIN-CONTAINING PROTEIN"/>
    <property type="match status" value="1"/>
</dbReference>
<dbReference type="InterPro" id="IPR010730">
    <property type="entry name" value="HET"/>
</dbReference>
<accession>A0AA38VSY5</accession>
<evidence type="ECO:0000313" key="3">
    <source>
        <dbReference type="Proteomes" id="UP001174694"/>
    </source>
</evidence>
<dbReference type="Proteomes" id="UP001174694">
    <property type="component" value="Unassembled WGS sequence"/>
</dbReference>
<reference evidence="2" key="1">
    <citation type="submission" date="2022-07" db="EMBL/GenBank/DDBJ databases">
        <title>Fungi with potential for degradation of polypropylene.</title>
        <authorList>
            <person name="Gostincar C."/>
        </authorList>
    </citation>
    <scope>NUCLEOTIDE SEQUENCE</scope>
    <source>
        <strain evidence="2">EXF-13308</strain>
    </source>
</reference>
<feature type="domain" description="Heterokaryon incompatibility" evidence="1">
    <location>
        <begin position="47"/>
        <end position="175"/>
    </location>
</feature>
<protein>
    <recommendedName>
        <fullName evidence="1">Heterokaryon incompatibility domain-containing protein</fullName>
    </recommendedName>
</protein>
<keyword evidence="3" id="KW-1185">Reference proteome</keyword>
<proteinExistence type="predicted"/>
<evidence type="ECO:0000313" key="2">
    <source>
        <dbReference type="EMBL" id="KAJ9150227.1"/>
    </source>
</evidence>
<dbReference type="Pfam" id="PF06985">
    <property type="entry name" value="HET"/>
    <property type="match status" value="1"/>
</dbReference>
<comment type="caution">
    <text evidence="2">The sequence shown here is derived from an EMBL/GenBank/DDBJ whole genome shotgun (WGS) entry which is preliminary data.</text>
</comment>
<dbReference type="EMBL" id="JANBVO010000008">
    <property type="protein sequence ID" value="KAJ9150227.1"/>
    <property type="molecule type" value="Genomic_DNA"/>
</dbReference>
<dbReference type="AlphaFoldDB" id="A0AA38VSY5"/>
<gene>
    <name evidence="2" type="ORF">NKR23_g3711</name>
</gene>